<evidence type="ECO:0000313" key="5">
    <source>
        <dbReference type="Proteomes" id="UP000520156"/>
    </source>
</evidence>
<keyword evidence="1 4" id="KW-0808">Transferase</keyword>
<evidence type="ECO:0000259" key="3">
    <source>
        <dbReference type="Pfam" id="PF12000"/>
    </source>
</evidence>
<dbReference type="PANTHER" id="PTHR46401">
    <property type="entry name" value="GLYCOSYLTRANSFERASE WBBK-RELATED"/>
    <property type="match status" value="1"/>
</dbReference>
<evidence type="ECO:0000259" key="2">
    <source>
        <dbReference type="Pfam" id="PF00534"/>
    </source>
</evidence>
<proteinExistence type="predicted"/>
<protein>
    <submittedName>
        <fullName evidence="4">Glycosyltransferase</fullName>
    </submittedName>
</protein>
<evidence type="ECO:0000313" key="4">
    <source>
        <dbReference type="EMBL" id="MBC2652020.1"/>
    </source>
</evidence>
<dbReference type="RefSeq" id="WP_185683440.1">
    <property type="nucleotide sequence ID" value="NZ_JACLAU010000013.1"/>
</dbReference>
<sequence>MSPCEMLFLHQNMPGQFRYLAAAFAQSPQFSVSFLTRREGVDLPGIRTLRYPSPDETRETSDPLLAPVEKVLRFGRAVLDAGMNLKRSGYNPHLIVAHPGWGEALFLRDIWPKAKIITYGEYYYQPEGGDIGFDPLFPVNHLALARARMMNTHLMLAHAQADAIVSPTEWQKSRHPDFLQPRIATIFDGIDTVRVQPDRSARFTLPDGRSVGADDEIITYIGRNLEPHRGFHVVMKALPELLARRPGAQVVIVGGTDVSYSPNPPAPHQSWKDCLLAQHPLGAAADRVHFVGKLVYGDFLNLLRISAAHLYLTFPFVLSWSCLEAMAAGCLMIGSDTAPVREVIRHGENGLLFPFHDAGALVDTVCAALDDADSGARMRAAARETVVSKYDLRLCLTQQVQLIERVLRGDPTA</sequence>
<reference evidence="4 5" key="1">
    <citation type="submission" date="2020-08" db="EMBL/GenBank/DDBJ databases">
        <title>The genome sequence of Novosphingobium flavum 4Y4.</title>
        <authorList>
            <person name="Liu Y."/>
        </authorList>
    </citation>
    <scope>NUCLEOTIDE SEQUENCE [LARGE SCALE GENOMIC DNA]</scope>
    <source>
        <strain evidence="4 5">4Y4</strain>
    </source>
</reference>
<dbReference type="AlphaFoldDB" id="A0A7X1F7Y6"/>
<name>A0A7X1F7Y6_9SPHN</name>
<dbReference type="GO" id="GO:0009103">
    <property type="term" value="P:lipopolysaccharide biosynthetic process"/>
    <property type="evidence" value="ECO:0007669"/>
    <property type="project" value="TreeGrafter"/>
</dbReference>
<comment type="caution">
    <text evidence="4">The sequence shown here is derived from an EMBL/GenBank/DDBJ whole genome shotgun (WGS) entry which is preliminary data.</text>
</comment>
<feature type="domain" description="Glycosyl transferase family 1" evidence="2">
    <location>
        <begin position="214"/>
        <end position="384"/>
    </location>
</feature>
<dbReference type="Proteomes" id="UP000520156">
    <property type="component" value="Unassembled WGS sequence"/>
</dbReference>
<dbReference type="Gene3D" id="3.40.50.2000">
    <property type="entry name" value="Glycogen Phosphorylase B"/>
    <property type="match status" value="2"/>
</dbReference>
<gene>
    <name evidence="4" type="ORF">H7F49_09915</name>
</gene>
<feature type="domain" description="Glycosyl transferase family 4" evidence="3">
    <location>
        <begin position="31"/>
        <end position="194"/>
    </location>
</feature>
<dbReference type="SUPFAM" id="SSF53756">
    <property type="entry name" value="UDP-Glycosyltransferase/glycogen phosphorylase"/>
    <property type="match status" value="1"/>
</dbReference>
<dbReference type="Pfam" id="PF12000">
    <property type="entry name" value="Glyco_trans_4_3"/>
    <property type="match status" value="1"/>
</dbReference>
<dbReference type="PANTHER" id="PTHR46401:SF2">
    <property type="entry name" value="GLYCOSYLTRANSFERASE WBBK-RELATED"/>
    <property type="match status" value="1"/>
</dbReference>
<keyword evidence="5" id="KW-1185">Reference proteome</keyword>
<accession>A0A7X1F7Y6</accession>
<dbReference type="InterPro" id="IPR022623">
    <property type="entry name" value="Glyco_trans_4"/>
</dbReference>
<dbReference type="EMBL" id="JACLAU010000013">
    <property type="protein sequence ID" value="MBC2652020.1"/>
    <property type="molecule type" value="Genomic_DNA"/>
</dbReference>
<dbReference type="Pfam" id="PF00534">
    <property type="entry name" value="Glycos_transf_1"/>
    <property type="match status" value="1"/>
</dbReference>
<dbReference type="InterPro" id="IPR001296">
    <property type="entry name" value="Glyco_trans_1"/>
</dbReference>
<evidence type="ECO:0000256" key="1">
    <source>
        <dbReference type="ARBA" id="ARBA00022679"/>
    </source>
</evidence>
<organism evidence="4 5">
    <name type="scientific">Novosphingobium aerophilum</name>
    <dbReference type="NCBI Taxonomy" id="2839843"/>
    <lineage>
        <taxon>Bacteria</taxon>
        <taxon>Pseudomonadati</taxon>
        <taxon>Pseudomonadota</taxon>
        <taxon>Alphaproteobacteria</taxon>
        <taxon>Sphingomonadales</taxon>
        <taxon>Sphingomonadaceae</taxon>
        <taxon>Novosphingobium</taxon>
    </lineage>
</organism>
<dbReference type="GO" id="GO:0016757">
    <property type="term" value="F:glycosyltransferase activity"/>
    <property type="evidence" value="ECO:0007669"/>
    <property type="project" value="InterPro"/>
</dbReference>